<dbReference type="Proteomes" id="UP000503088">
    <property type="component" value="Chromosome"/>
</dbReference>
<organism evidence="1 2">
    <name type="scientific">Kroppenstedtia pulmonis</name>
    <dbReference type="NCBI Taxonomy" id="1380685"/>
    <lineage>
        <taxon>Bacteria</taxon>
        <taxon>Bacillati</taxon>
        <taxon>Bacillota</taxon>
        <taxon>Bacilli</taxon>
        <taxon>Bacillales</taxon>
        <taxon>Thermoactinomycetaceae</taxon>
        <taxon>Kroppenstedtia</taxon>
    </lineage>
</organism>
<reference evidence="1 2" key="1">
    <citation type="submission" date="2020-01" db="EMBL/GenBank/DDBJ databases">
        <authorList>
            <person name="Gulvik C.A."/>
            <person name="Batra D.G."/>
        </authorList>
    </citation>
    <scope>NUCLEOTIDE SEQUENCE [LARGE SCALE GENOMIC DNA]</scope>
    <source>
        <strain evidence="1 2">W9323</strain>
    </source>
</reference>
<proteinExistence type="predicted"/>
<dbReference type="RefSeq" id="WP_173222932.1">
    <property type="nucleotide sequence ID" value="NZ_CP048104.1"/>
</dbReference>
<name>A0A7D4B2Y6_9BACL</name>
<keyword evidence="2" id="KW-1185">Reference proteome</keyword>
<evidence type="ECO:0000313" key="1">
    <source>
        <dbReference type="EMBL" id="QKG84846.1"/>
    </source>
</evidence>
<dbReference type="EMBL" id="CP048104">
    <property type="protein sequence ID" value="QKG84846.1"/>
    <property type="molecule type" value="Genomic_DNA"/>
</dbReference>
<protein>
    <submittedName>
        <fullName evidence="1">Uncharacterized protein</fullName>
    </submittedName>
</protein>
<dbReference type="AlphaFoldDB" id="A0A7D4B2Y6"/>
<accession>A0A7D4B2Y6</accession>
<sequence length="131" mass="15179">MIPAVMSLHHTLESDLKQLVGKQHLQGEAAAWMSRFRDEVRSGRQFRLSKEGWLLFELPSGDTVQYKQNRRRLIRSVRNHGERQFKGTTILAHDVYYVGFETDGKGVQVDIGLQNWHSDLTVQTYIRGRTP</sequence>
<dbReference type="KEGG" id="kpul:GXN76_10445"/>
<evidence type="ECO:0000313" key="2">
    <source>
        <dbReference type="Proteomes" id="UP000503088"/>
    </source>
</evidence>
<gene>
    <name evidence="1" type="ORF">GXN76_10445</name>
</gene>